<dbReference type="InterPro" id="IPR008145">
    <property type="entry name" value="GK/Ca_channel_bsu"/>
</dbReference>
<evidence type="ECO:0000259" key="8">
    <source>
        <dbReference type="PROSITE" id="PS50052"/>
    </source>
</evidence>
<dbReference type="InterPro" id="IPR020590">
    <property type="entry name" value="Guanylate_kinase_CS"/>
</dbReference>
<accession>A0A9W7C5U8</accession>
<keyword evidence="10" id="KW-1185">Reference proteome</keyword>
<feature type="region of interest" description="Disordered" evidence="7">
    <location>
        <begin position="19"/>
        <end position="38"/>
    </location>
</feature>
<dbReference type="FunFam" id="3.30.63.10:FF:000002">
    <property type="entry name" value="Guanylate kinase 1"/>
    <property type="match status" value="1"/>
</dbReference>
<evidence type="ECO:0000256" key="4">
    <source>
        <dbReference type="ARBA" id="ARBA00022741"/>
    </source>
</evidence>
<dbReference type="SUPFAM" id="SSF52540">
    <property type="entry name" value="P-loop containing nucleoside triphosphate hydrolases"/>
    <property type="match status" value="1"/>
</dbReference>
<keyword evidence="3" id="KW-0808">Transferase</keyword>
<feature type="domain" description="Guanylate kinase-like" evidence="8">
    <location>
        <begin position="35"/>
        <end position="234"/>
    </location>
</feature>
<evidence type="ECO:0000256" key="2">
    <source>
        <dbReference type="ARBA" id="ARBA00012961"/>
    </source>
</evidence>
<evidence type="ECO:0000313" key="9">
    <source>
        <dbReference type="EMBL" id="GMI03827.1"/>
    </source>
</evidence>
<dbReference type="EMBL" id="BRXW01000063">
    <property type="protein sequence ID" value="GMI03827.1"/>
    <property type="molecule type" value="Genomic_DNA"/>
</dbReference>
<dbReference type="CDD" id="cd00071">
    <property type="entry name" value="GMPK"/>
    <property type="match status" value="1"/>
</dbReference>
<protein>
    <recommendedName>
        <fullName evidence="2">guanylate kinase</fullName>
        <ecNumber evidence="2">2.7.4.8</ecNumber>
    </recommendedName>
</protein>
<feature type="compositionally biased region" description="Low complexity" evidence="7">
    <location>
        <begin position="19"/>
        <end position="28"/>
    </location>
</feature>
<evidence type="ECO:0000313" key="10">
    <source>
        <dbReference type="Proteomes" id="UP001165122"/>
    </source>
</evidence>
<name>A0A9W7C5U8_9STRA</name>
<gene>
    <name evidence="9" type="ORF">TrLO_g11022</name>
</gene>
<dbReference type="Gene3D" id="3.30.63.10">
    <property type="entry name" value="Guanylate Kinase phosphate binding domain"/>
    <property type="match status" value="1"/>
</dbReference>
<reference evidence="10" key="1">
    <citation type="journal article" date="2023" name="Commun. Biol.">
        <title>Genome analysis of Parmales, the sister group of diatoms, reveals the evolutionary specialization of diatoms from phago-mixotrophs to photoautotrophs.</title>
        <authorList>
            <person name="Ban H."/>
            <person name="Sato S."/>
            <person name="Yoshikawa S."/>
            <person name="Yamada K."/>
            <person name="Nakamura Y."/>
            <person name="Ichinomiya M."/>
            <person name="Sato N."/>
            <person name="Blanc-Mathieu R."/>
            <person name="Endo H."/>
            <person name="Kuwata A."/>
            <person name="Ogata H."/>
        </authorList>
    </citation>
    <scope>NUCLEOTIDE SEQUENCE [LARGE SCALE GENOMIC DNA]</scope>
    <source>
        <strain evidence="10">NIES 3700</strain>
    </source>
</reference>
<feature type="compositionally biased region" description="Pro residues" evidence="7">
    <location>
        <begin position="29"/>
        <end position="38"/>
    </location>
</feature>
<dbReference type="EC" id="2.7.4.8" evidence="2"/>
<dbReference type="Proteomes" id="UP001165122">
    <property type="component" value="Unassembled WGS sequence"/>
</dbReference>
<evidence type="ECO:0000256" key="3">
    <source>
        <dbReference type="ARBA" id="ARBA00022679"/>
    </source>
</evidence>
<evidence type="ECO:0000256" key="7">
    <source>
        <dbReference type="SAM" id="MobiDB-lite"/>
    </source>
</evidence>
<dbReference type="PANTHER" id="PTHR23117">
    <property type="entry name" value="GUANYLATE KINASE-RELATED"/>
    <property type="match status" value="1"/>
</dbReference>
<dbReference type="InterPro" id="IPR017665">
    <property type="entry name" value="Guanylate_kinase"/>
</dbReference>
<keyword evidence="4" id="KW-0547">Nucleotide-binding</keyword>
<organism evidence="9 10">
    <name type="scientific">Triparma laevis f. longispina</name>
    <dbReference type="NCBI Taxonomy" id="1714387"/>
    <lineage>
        <taxon>Eukaryota</taxon>
        <taxon>Sar</taxon>
        <taxon>Stramenopiles</taxon>
        <taxon>Ochrophyta</taxon>
        <taxon>Bolidophyceae</taxon>
        <taxon>Parmales</taxon>
        <taxon>Triparmaceae</taxon>
        <taxon>Triparma</taxon>
    </lineage>
</organism>
<dbReference type="GO" id="GO:0005524">
    <property type="term" value="F:ATP binding"/>
    <property type="evidence" value="ECO:0007669"/>
    <property type="project" value="UniProtKB-KW"/>
</dbReference>
<evidence type="ECO:0000256" key="1">
    <source>
        <dbReference type="ARBA" id="ARBA00005790"/>
    </source>
</evidence>
<dbReference type="Pfam" id="PF00625">
    <property type="entry name" value="Guanylate_kin"/>
    <property type="match status" value="1"/>
</dbReference>
<evidence type="ECO:0000256" key="6">
    <source>
        <dbReference type="ARBA" id="ARBA00022840"/>
    </source>
</evidence>
<dbReference type="InterPro" id="IPR008144">
    <property type="entry name" value="Guanylate_kin-like_dom"/>
</dbReference>
<dbReference type="GO" id="GO:0005829">
    <property type="term" value="C:cytosol"/>
    <property type="evidence" value="ECO:0007669"/>
    <property type="project" value="TreeGrafter"/>
</dbReference>
<keyword evidence="5" id="KW-0418">Kinase</keyword>
<sequence length="246" mass="27402">MFTSKTRALSAPISRSSTLLLSSSSSSPNPNPNPPPPLIICGPSGVGKSSLLSKTLFSNSSLLLPPPFSFSTSHTTRLPRMGETNGVEYNFVLPDFFTQNPSLFLETAEVHGNYYGTTFKAVNDVREQNEICVLDLDVQGVKTLKSGITSLQTPTSTNFFSMFLNSKFIFITPPKFSTLENRLRNRNTETEETLKTRLQNAQSEIDYGTSGVFDEIIVNDDVERAAENLASVLERFYPDQRLERRR</sequence>
<comment type="caution">
    <text evidence="9">The sequence shown here is derived from an EMBL/GenBank/DDBJ whole genome shotgun (WGS) entry which is preliminary data.</text>
</comment>
<dbReference type="AlphaFoldDB" id="A0A9W7C5U8"/>
<dbReference type="OrthoDB" id="6334211at2759"/>
<dbReference type="Gene3D" id="3.40.50.300">
    <property type="entry name" value="P-loop containing nucleotide triphosphate hydrolases"/>
    <property type="match status" value="1"/>
</dbReference>
<comment type="similarity">
    <text evidence="1">Belongs to the guanylate kinase family.</text>
</comment>
<keyword evidence="6" id="KW-0067">ATP-binding</keyword>
<evidence type="ECO:0000256" key="5">
    <source>
        <dbReference type="ARBA" id="ARBA00022777"/>
    </source>
</evidence>
<dbReference type="PANTHER" id="PTHR23117:SF13">
    <property type="entry name" value="GUANYLATE KINASE"/>
    <property type="match status" value="1"/>
</dbReference>
<dbReference type="PROSITE" id="PS50052">
    <property type="entry name" value="GUANYLATE_KINASE_2"/>
    <property type="match status" value="1"/>
</dbReference>
<dbReference type="PROSITE" id="PS00856">
    <property type="entry name" value="GUANYLATE_KINASE_1"/>
    <property type="match status" value="1"/>
</dbReference>
<dbReference type="InterPro" id="IPR027417">
    <property type="entry name" value="P-loop_NTPase"/>
</dbReference>
<dbReference type="SMART" id="SM00072">
    <property type="entry name" value="GuKc"/>
    <property type="match status" value="1"/>
</dbReference>
<dbReference type="GO" id="GO:0004385">
    <property type="term" value="F:GMP kinase activity"/>
    <property type="evidence" value="ECO:0007669"/>
    <property type="project" value="UniProtKB-EC"/>
</dbReference>
<dbReference type="NCBIfam" id="TIGR03263">
    <property type="entry name" value="guanyl_kin"/>
    <property type="match status" value="1"/>
</dbReference>
<proteinExistence type="inferred from homology"/>